<dbReference type="EMBL" id="CP126663">
    <property type="protein sequence ID" value="WKA06515.1"/>
    <property type="molecule type" value="Genomic_DNA"/>
</dbReference>
<proteinExistence type="predicted"/>
<organism evidence="1 2">
    <name type="scientific">Vitis vinifera</name>
    <name type="common">Grape</name>
    <dbReference type="NCBI Taxonomy" id="29760"/>
    <lineage>
        <taxon>Eukaryota</taxon>
        <taxon>Viridiplantae</taxon>
        <taxon>Streptophyta</taxon>
        <taxon>Embryophyta</taxon>
        <taxon>Tracheophyta</taxon>
        <taxon>Spermatophyta</taxon>
        <taxon>Magnoliopsida</taxon>
        <taxon>eudicotyledons</taxon>
        <taxon>Gunneridae</taxon>
        <taxon>Pentapetalae</taxon>
        <taxon>rosids</taxon>
        <taxon>Vitales</taxon>
        <taxon>Vitaceae</taxon>
        <taxon>Viteae</taxon>
        <taxon>Vitis</taxon>
    </lineage>
</organism>
<sequence>MKELEMTYQQQVDDMFFYNHRCCMKKHDITNDIPNIPFDNDKDEVVLGDNFAVGDGSTVDGYGAQD</sequence>
<reference evidence="1 2" key="1">
    <citation type="journal article" date="2023" name="Hortic Res">
        <title>The complete reference genome for grapevine (Vitis vinifera L.) genetics and breeding.</title>
        <authorList>
            <person name="Shi X."/>
            <person name="Cao S."/>
            <person name="Wang X."/>
            <person name="Huang S."/>
            <person name="Wang Y."/>
            <person name="Liu Z."/>
            <person name="Liu W."/>
            <person name="Leng X."/>
            <person name="Peng Y."/>
            <person name="Wang N."/>
            <person name="Wang Y."/>
            <person name="Ma Z."/>
            <person name="Xu X."/>
            <person name="Zhang F."/>
            <person name="Xue H."/>
            <person name="Zhong H."/>
            <person name="Wang Y."/>
            <person name="Zhang K."/>
            <person name="Velt A."/>
            <person name="Avia K."/>
            <person name="Holtgrawe D."/>
            <person name="Grimplet J."/>
            <person name="Matus J.T."/>
            <person name="Ware D."/>
            <person name="Wu X."/>
            <person name="Wang H."/>
            <person name="Liu C."/>
            <person name="Fang Y."/>
            <person name="Rustenholz C."/>
            <person name="Cheng Z."/>
            <person name="Xiao H."/>
            <person name="Zhou Y."/>
        </authorList>
    </citation>
    <scope>NUCLEOTIDE SEQUENCE [LARGE SCALE GENOMIC DNA]</scope>
    <source>
        <strain evidence="2">cv. Pinot noir / PN40024</strain>
        <tissue evidence="1">Leaf</tissue>
    </source>
</reference>
<evidence type="ECO:0000313" key="1">
    <source>
        <dbReference type="EMBL" id="WKA06515.1"/>
    </source>
</evidence>
<keyword evidence="2" id="KW-1185">Reference proteome</keyword>
<protein>
    <submittedName>
        <fullName evidence="1">Uncharacterized protein</fullName>
    </submittedName>
</protein>
<gene>
    <name evidence="1" type="ORF">VitviT2T_024411</name>
</gene>
<dbReference type="Proteomes" id="UP001227230">
    <property type="component" value="Chromosome 16"/>
</dbReference>
<name>A0ABY9DGG2_VITVI</name>
<accession>A0ABY9DGG2</accession>
<evidence type="ECO:0000313" key="2">
    <source>
        <dbReference type="Proteomes" id="UP001227230"/>
    </source>
</evidence>